<protein>
    <submittedName>
        <fullName evidence="1">Uncharacterized protein</fullName>
    </submittedName>
</protein>
<accession>A0A4R4QBR3</accession>
<comment type="caution">
    <text evidence="1">The sequence shown here is derived from an EMBL/GenBank/DDBJ whole genome shotgun (WGS) entry which is preliminary data.</text>
</comment>
<evidence type="ECO:0000313" key="2">
    <source>
        <dbReference type="Proteomes" id="UP000295075"/>
    </source>
</evidence>
<evidence type="ECO:0000313" key="1">
    <source>
        <dbReference type="EMBL" id="TDC32817.1"/>
    </source>
</evidence>
<keyword evidence="2" id="KW-1185">Reference proteome</keyword>
<proteinExistence type="predicted"/>
<reference evidence="1 2" key="1">
    <citation type="submission" date="2019-03" db="EMBL/GenBank/DDBJ databases">
        <title>Draft genome sequences of novel Actinobacteria.</title>
        <authorList>
            <person name="Sahin N."/>
            <person name="Ay H."/>
            <person name="Saygin H."/>
        </authorList>
    </citation>
    <scope>NUCLEOTIDE SEQUENCE [LARGE SCALE GENOMIC DNA]</scope>
    <source>
        <strain evidence="1 2">JCM 30547</strain>
    </source>
</reference>
<dbReference type="Proteomes" id="UP000295075">
    <property type="component" value="Unassembled WGS sequence"/>
</dbReference>
<dbReference type="AlphaFoldDB" id="A0A4R4QBR3"/>
<dbReference type="Pfam" id="PF19674">
    <property type="entry name" value="DUF6177"/>
    <property type="match status" value="1"/>
</dbReference>
<dbReference type="OrthoDB" id="5103427at2"/>
<gene>
    <name evidence="1" type="ORF">E1261_07585</name>
</gene>
<dbReference type="EMBL" id="SMKA01000019">
    <property type="protein sequence ID" value="TDC32817.1"/>
    <property type="molecule type" value="Genomic_DNA"/>
</dbReference>
<organism evidence="1 2">
    <name type="scientific">Kribbella albertanoniae</name>
    <dbReference type="NCBI Taxonomy" id="1266829"/>
    <lineage>
        <taxon>Bacteria</taxon>
        <taxon>Bacillati</taxon>
        <taxon>Actinomycetota</taxon>
        <taxon>Actinomycetes</taxon>
        <taxon>Propionibacteriales</taxon>
        <taxon>Kribbellaceae</taxon>
        <taxon>Kribbella</taxon>
    </lineage>
</organism>
<dbReference type="RefSeq" id="WP_132404021.1">
    <property type="nucleotide sequence ID" value="NZ_SMKA01000019.1"/>
</dbReference>
<dbReference type="InterPro" id="IPR046175">
    <property type="entry name" value="DUF6177"/>
</dbReference>
<name>A0A4R4QBR3_9ACTN</name>
<sequence>MPNDLIFSPGVDLITEKVAVVMQDRPVIGMSAWLGDALASAKMAGRDLQLVTPKTSALTYPVRASIFKGAYSKWVVTDDDGEYFDGLNGVRLKWNGEMFLARAAAATKGEPTSDLHPDYVVKDEMFGQLQFTVRVRHRAVESLVLGKMTERLFTATTGSGPAGWSTSEPVTQPWSPQALTEYCRDRAPQPTWLVLSGQPGKEFPPSVGTLEVRRTMSGVDETVTLAVTQPGMDFPDANTVGEWIDEIADNYELISAMVMGAYGEADGSYRPRFVGMACPIGVGAGNEAVRSSSVAEMVKVPGISRAMAIGPAHAPAIWYPIGNGREPRDWESYAALMKKLIPAEALAGKQGSFGV</sequence>